<keyword evidence="9" id="KW-0802">TPR repeat</keyword>
<feature type="chain" id="PRO_5032449457" description="histidine kinase" evidence="11">
    <location>
        <begin position="20"/>
        <end position="642"/>
    </location>
</feature>
<proteinExistence type="predicted"/>
<dbReference type="GO" id="GO:0005524">
    <property type="term" value="F:ATP binding"/>
    <property type="evidence" value="ECO:0007669"/>
    <property type="project" value="UniProtKB-KW"/>
</dbReference>
<dbReference type="SMART" id="SM00387">
    <property type="entry name" value="HATPase_c"/>
    <property type="match status" value="1"/>
</dbReference>
<dbReference type="GO" id="GO:0016020">
    <property type="term" value="C:membrane"/>
    <property type="evidence" value="ECO:0007669"/>
    <property type="project" value="InterPro"/>
</dbReference>
<dbReference type="RefSeq" id="WP_185789254.1">
    <property type="nucleotide sequence ID" value="NZ_JACLCP010000003.1"/>
</dbReference>
<dbReference type="EMBL" id="JACLCP010000003">
    <property type="protein sequence ID" value="MBC2845529.1"/>
    <property type="molecule type" value="Genomic_DNA"/>
</dbReference>
<dbReference type="Gene3D" id="1.25.40.10">
    <property type="entry name" value="Tetratricopeptide repeat domain"/>
    <property type="match status" value="3"/>
</dbReference>
<dbReference type="InterPro" id="IPR005467">
    <property type="entry name" value="His_kinase_dom"/>
</dbReference>
<keyword evidence="4" id="KW-0808">Transferase</keyword>
<evidence type="ECO:0000256" key="3">
    <source>
        <dbReference type="ARBA" id="ARBA00022553"/>
    </source>
</evidence>
<dbReference type="AlphaFoldDB" id="A0A842ITP3"/>
<dbReference type="GO" id="GO:0000155">
    <property type="term" value="F:phosphorelay sensor kinase activity"/>
    <property type="evidence" value="ECO:0007669"/>
    <property type="project" value="InterPro"/>
</dbReference>
<evidence type="ECO:0000256" key="6">
    <source>
        <dbReference type="ARBA" id="ARBA00022777"/>
    </source>
</evidence>
<evidence type="ECO:0000256" key="4">
    <source>
        <dbReference type="ARBA" id="ARBA00022679"/>
    </source>
</evidence>
<keyword evidence="5" id="KW-0547">Nucleotide-binding</keyword>
<reference evidence="13" key="1">
    <citation type="submission" date="2020-08" db="EMBL/GenBank/DDBJ databases">
        <title>Winogradskyella ouciana sp. nov., isolated from the hadal seawater of the Mariana Trench.</title>
        <authorList>
            <person name="He X."/>
        </authorList>
    </citation>
    <scope>NUCLEOTIDE SEQUENCE [LARGE SCALE GENOMIC DNA]</scope>
    <source>
        <strain evidence="13">KCTC 52348</strain>
    </source>
</reference>
<keyword evidence="6 13" id="KW-0418">Kinase</keyword>
<dbReference type="InterPro" id="IPR003594">
    <property type="entry name" value="HATPase_dom"/>
</dbReference>
<dbReference type="Gene3D" id="3.30.565.10">
    <property type="entry name" value="Histidine kinase-like ATPase, C-terminal domain"/>
    <property type="match status" value="1"/>
</dbReference>
<keyword evidence="11" id="KW-0732">Signal</keyword>
<dbReference type="SMART" id="SM00028">
    <property type="entry name" value="TPR"/>
    <property type="match status" value="6"/>
</dbReference>
<evidence type="ECO:0000256" key="11">
    <source>
        <dbReference type="SAM" id="SignalP"/>
    </source>
</evidence>
<dbReference type="PROSITE" id="PS50109">
    <property type="entry name" value="HIS_KIN"/>
    <property type="match status" value="1"/>
</dbReference>
<dbReference type="PANTHER" id="PTHR24421:SF10">
    <property type="entry name" value="NITRATE_NITRITE SENSOR PROTEIN NARQ"/>
    <property type="match status" value="1"/>
</dbReference>
<dbReference type="EC" id="2.7.13.3" evidence="2"/>
<dbReference type="SUPFAM" id="SSF55874">
    <property type="entry name" value="ATPase domain of HSP90 chaperone/DNA topoisomerase II/histidine kinase"/>
    <property type="match status" value="1"/>
</dbReference>
<dbReference type="Pfam" id="PF13181">
    <property type="entry name" value="TPR_8"/>
    <property type="match status" value="1"/>
</dbReference>
<feature type="domain" description="Histidine kinase" evidence="12">
    <location>
        <begin position="553"/>
        <end position="640"/>
    </location>
</feature>
<evidence type="ECO:0000259" key="12">
    <source>
        <dbReference type="PROSITE" id="PS50109"/>
    </source>
</evidence>
<evidence type="ECO:0000256" key="9">
    <source>
        <dbReference type="PROSITE-ProRule" id="PRU00339"/>
    </source>
</evidence>
<dbReference type="InterPro" id="IPR036890">
    <property type="entry name" value="HATPase_C_sf"/>
</dbReference>
<dbReference type="SUPFAM" id="SSF48452">
    <property type="entry name" value="TPR-like"/>
    <property type="match status" value="2"/>
</dbReference>
<feature type="signal peptide" evidence="11">
    <location>
        <begin position="1"/>
        <end position="19"/>
    </location>
</feature>
<gene>
    <name evidence="13" type="ORF">H7F21_10540</name>
</gene>
<feature type="repeat" description="TPR" evidence="9">
    <location>
        <begin position="160"/>
        <end position="193"/>
    </location>
</feature>
<comment type="caution">
    <text evidence="13">The sequence shown here is derived from an EMBL/GenBank/DDBJ whole genome shotgun (WGS) entry which is preliminary data.</text>
</comment>
<accession>A0A842ITP3</accession>
<evidence type="ECO:0000256" key="10">
    <source>
        <dbReference type="SAM" id="Phobius"/>
    </source>
</evidence>
<dbReference type="InterPro" id="IPR011712">
    <property type="entry name" value="Sig_transdc_His_kin_sub3_dim/P"/>
</dbReference>
<keyword evidence="10" id="KW-0472">Membrane</keyword>
<keyword evidence="10" id="KW-0812">Transmembrane</keyword>
<sequence>MKRYITLSILLIHYFFSYAQNKTDEYVKIIDDLVANKLISYDTIHETLKTFENDTVKMNYLIKKSREVNYLLGISYGLHGKGMYYANRRIYKNASVIHEEGLAIARQAKNPILQILHLNKLGALNKRTEKVRTAIDYYLRSLEIAENTTDSSYYFQANLGRTKNSIGSIYMILQQYEKSIDYFNEAISIHQKLNNTHRLAVNNQNIGVAYEEMGFLDKAFEYYEKALDYDEQLDSDFGRIISKNSMAQILIKKGNYALAENLIEPLIPRIRKTEYPLHISSVIINYGWVNLELGNLEIATQYINEAIKISEEYNLQRNLVKGYTLLSDLELKKQNPIKALNHFKTAKKQNDKVINDQNNKYLNDLSFKYDTEIKNNKINRLASENKIVNLKLKQNRKLIYIISIAAFLTLLGFYIAFVQRQRHKNQEILSLKRGQQVKTLELLMEGEEKERFRIAKELHDGVNVDLSAIKYKLTSLLEKNNEVINEAVIMIDKSCEQVRAISHNLVPPALKNFSLVEALDDYCSTTNAIHDSKVSFQTLGTVIDLSKKVEVNIFRIVQELVNNSIKHADASEIVVQISYQSDTIQLTVEDNGKGFATNAEESDGIGLKNVKSRVSYLNAKVDVTSDDKGTSFVIDINTNTLA</sequence>
<feature type="repeat" description="TPR" evidence="9">
    <location>
        <begin position="200"/>
        <end position="233"/>
    </location>
</feature>
<evidence type="ECO:0000256" key="1">
    <source>
        <dbReference type="ARBA" id="ARBA00000085"/>
    </source>
</evidence>
<dbReference type="Proteomes" id="UP000533900">
    <property type="component" value="Unassembled WGS sequence"/>
</dbReference>
<dbReference type="InterPro" id="IPR050482">
    <property type="entry name" value="Sensor_HK_TwoCompSys"/>
</dbReference>
<dbReference type="Pfam" id="PF13424">
    <property type="entry name" value="TPR_12"/>
    <property type="match status" value="1"/>
</dbReference>
<keyword evidence="8" id="KW-0902">Two-component regulatory system</keyword>
<evidence type="ECO:0000256" key="8">
    <source>
        <dbReference type="ARBA" id="ARBA00023012"/>
    </source>
</evidence>
<organism evidence="13 14">
    <name type="scientific">Winogradskyella flava</name>
    <dbReference type="NCBI Taxonomy" id="1884876"/>
    <lineage>
        <taxon>Bacteria</taxon>
        <taxon>Pseudomonadati</taxon>
        <taxon>Bacteroidota</taxon>
        <taxon>Flavobacteriia</taxon>
        <taxon>Flavobacteriales</taxon>
        <taxon>Flavobacteriaceae</taxon>
        <taxon>Winogradskyella</taxon>
    </lineage>
</organism>
<keyword evidence="3" id="KW-0597">Phosphoprotein</keyword>
<dbReference type="PROSITE" id="PS50005">
    <property type="entry name" value="TPR"/>
    <property type="match status" value="2"/>
</dbReference>
<dbReference type="GO" id="GO:0046983">
    <property type="term" value="F:protein dimerization activity"/>
    <property type="evidence" value="ECO:0007669"/>
    <property type="project" value="InterPro"/>
</dbReference>
<keyword evidence="10" id="KW-1133">Transmembrane helix</keyword>
<feature type="transmembrane region" description="Helical" evidence="10">
    <location>
        <begin position="398"/>
        <end position="417"/>
    </location>
</feature>
<dbReference type="Pfam" id="PF07730">
    <property type="entry name" value="HisKA_3"/>
    <property type="match status" value="1"/>
</dbReference>
<evidence type="ECO:0000313" key="14">
    <source>
        <dbReference type="Proteomes" id="UP000533900"/>
    </source>
</evidence>
<dbReference type="PANTHER" id="PTHR24421">
    <property type="entry name" value="NITRATE/NITRITE SENSOR PROTEIN NARX-RELATED"/>
    <property type="match status" value="1"/>
</dbReference>
<evidence type="ECO:0000256" key="5">
    <source>
        <dbReference type="ARBA" id="ARBA00022741"/>
    </source>
</evidence>
<dbReference type="InterPro" id="IPR019734">
    <property type="entry name" value="TPR_rpt"/>
</dbReference>
<dbReference type="Pfam" id="PF02518">
    <property type="entry name" value="HATPase_c"/>
    <property type="match status" value="1"/>
</dbReference>
<evidence type="ECO:0000256" key="2">
    <source>
        <dbReference type="ARBA" id="ARBA00012438"/>
    </source>
</evidence>
<dbReference type="CDD" id="cd16917">
    <property type="entry name" value="HATPase_UhpB-NarQ-NarX-like"/>
    <property type="match status" value="1"/>
</dbReference>
<dbReference type="InterPro" id="IPR011990">
    <property type="entry name" value="TPR-like_helical_dom_sf"/>
</dbReference>
<protein>
    <recommendedName>
        <fullName evidence="2">histidine kinase</fullName>
        <ecNumber evidence="2">2.7.13.3</ecNumber>
    </recommendedName>
</protein>
<dbReference type="Gene3D" id="1.20.5.1930">
    <property type="match status" value="1"/>
</dbReference>
<comment type="catalytic activity">
    <reaction evidence="1">
        <text>ATP + protein L-histidine = ADP + protein N-phospho-L-histidine.</text>
        <dbReference type="EC" id="2.7.13.3"/>
    </reaction>
</comment>
<evidence type="ECO:0000313" key="13">
    <source>
        <dbReference type="EMBL" id="MBC2845529.1"/>
    </source>
</evidence>
<name>A0A842ITP3_9FLAO</name>
<evidence type="ECO:0000256" key="7">
    <source>
        <dbReference type="ARBA" id="ARBA00022840"/>
    </source>
</evidence>
<keyword evidence="14" id="KW-1185">Reference proteome</keyword>
<keyword evidence="7" id="KW-0067">ATP-binding</keyword>